<evidence type="ECO:0000256" key="4">
    <source>
        <dbReference type="SAM" id="Phobius"/>
    </source>
</evidence>
<keyword evidence="2" id="KW-0677">Repeat</keyword>
<dbReference type="Gene3D" id="6.10.250.3030">
    <property type="match status" value="1"/>
</dbReference>
<evidence type="ECO:0000313" key="6">
    <source>
        <dbReference type="Proteomes" id="UP000694569"/>
    </source>
</evidence>
<keyword evidence="4" id="KW-0472">Membrane</keyword>
<dbReference type="InterPro" id="IPR052310">
    <property type="entry name" value="Kelch/BTB_domain_protein"/>
</dbReference>
<evidence type="ECO:0000256" key="1">
    <source>
        <dbReference type="ARBA" id="ARBA00022441"/>
    </source>
</evidence>
<dbReference type="SMART" id="SM00612">
    <property type="entry name" value="Kelch"/>
    <property type="match status" value="2"/>
</dbReference>
<dbReference type="PANTHER" id="PTHR45972:SF1">
    <property type="entry name" value="KELCH DOMAIN-CONTAINING PROTEIN 7A"/>
    <property type="match status" value="1"/>
</dbReference>
<keyword evidence="4" id="KW-0812">Transmembrane</keyword>
<name>A0A8C5PGC9_9ANUR</name>
<evidence type="ECO:0000256" key="3">
    <source>
        <dbReference type="SAM" id="MobiDB-lite"/>
    </source>
</evidence>
<feature type="region of interest" description="Disordered" evidence="3">
    <location>
        <begin position="119"/>
        <end position="186"/>
    </location>
</feature>
<keyword evidence="4" id="KW-1133">Transmembrane helix</keyword>
<dbReference type="Gene3D" id="2.120.10.80">
    <property type="entry name" value="Kelch-type beta propeller"/>
    <property type="match status" value="1"/>
</dbReference>
<accession>A0A8C5PGC9</accession>
<reference evidence="5" key="1">
    <citation type="submission" date="2025-08" db="UniProtKB">
        <authorList>
            <consortium name="Ensembl"/>
        </authorList>
    </citation>
    <scope>IDENTIFICATION</scope>
</reference>
<evidence type="ECO:0000313" key="5">
    <source>
        <dbReference type="Ensembl" id="ENSLLEP00000021092.1"/>
    </source>
</evidence>
<keyword evidence="6" id="KW-1185">Reference proteome</keyword>
<dbReference type="InterPro" id="IPR006652">
    <property type="entry name" value="Kelch_1"/>
</dbReference>
<organism evidence="5 6">
    <name type="scientific">Leptobrachium leishanense</name>
    <name type="common">Leishan spiny toad</name>
    <dbReference type="NCBI Taxonomy" id="445787"/>
    <lineage>
        <taxon>Eukaryota</taxon>
        <taxon>Metazoa</taxon>
        <taxon>Chordata</taxon>
        <taxon>Craniata</taxon>
        <taxon>Vertebrata</taxon>
        <taxon>Euteleostomi</taxon>
        <taxon>Amphibia</taxon>
        <taxon>Batrachia</taxon>
        <taxon>Anura</taxon>
        <taxon>Pelobatoidea</taxon>
        <taxon>Megophryidae</taxon>
        <taxon>Leptobrachium</taxon>
    </lineage>
</organism>
<dbReference type="GeneTree" id="ENSGT00940000162724"/>
<dbReference type="PANTHER" id="PTHR45972">
    <property type="entry name" value="BTB_2 DOMAIN-CONTAINING PROTEIN"/>
    <property type="match status" value="1"/>
</dbReference>
<dbReference type="SUPFAM" id="SSF117281">
    <property type="entry name" value="Kelch motif"/>
    <property type="match status" value="1"/>
</dbReference>
<feature type="region of interest" description="Disordered" evidence="3">
    <location>
        <begin position="306"/>
        <end position="370"/>
    </location>
</feature>
<gene>
    <name evidence="5" type="primary">KLHDC7A</name>
</gene>
<keyword evidence="1" id="KW-0880">Kelch repeat</keyword>
<feature type="region of interest" description="Disordered" evidence="3">
    <location>
        <begin position="245"/>
        <end position="267"/>
    </location>
</feature>
<evidence type="ECO:0000256" key="2">
    <source>
        <dbReference type="ARBA" id="ARBA00022737"/>
    </source>
</evidence>
<feature type="transmembrane region" description="Helical" evidence="4">
    <location>
        <begin position="21"/>
        <end position="38"/>
    </location>
</feature>
<sequence length="746" mass="84344">MAPTFESSGAWQSDMQLMGKLALSVSALFVLALAYRFYKSRTREIVEASSEDARVVPTEEIPTFEASPRSYPDHESATLRFRRNNLQSSEVLDHQSKQPTDDPLNARELLLPAQEGLESLKRESTESKATATTCEGQDDVKHEGERESDEVPDQKQESGSEDSREEEDTCDGDIAGCQSPNYRQDPEGIEMKESLDLGNDVNCTARATQNTETRCNFNVSTEQDHQSIRELHRFSSTTKVQIQENIIPEKSTEDIGPDQNQSQGSLRRKIYDYHVESTSQSCRERNVKVGSDFSAAEPPLAHFKEDVKQGVDEESLIKPPGQAEEPEKDNEELLHELQSSSIDVQSPKTKSEDYKGPSNQSLSDVDSSTGEEIQFESGAATYHVSLGPESTFDVHLDLDNCYDVLSLAKQHNQDDLKAAAYKLMSINFLQVLQNPSVYGRLNATERDLILEKRMKGRRYVVAADIDSQGFADSKSHSTFKYYDHENGAWRPLSLIPKEAVSRGCSIATMFNYVFIALGSEGPERQMKPSKRVVCYNPYTNTWRDISPLKEARPQCKLVALDGYLYAIGGECLHTVERYDPRQNRWSYVAPLPNDTFAVAHMATAYDDEIYVTGGTIRYMLLRYRPKENLWKNSVITGSKDRTTDMVAANNFLYRFDLNRSMGITVHRCNIRARIWYECASYPVPYPVPFQCAVIDNSIFCVSRNFHLRFLTDDVSPRFMEGDLPILPQPRGVLFPLVLTLPVKTPY</sequence>
<protein>
    <submittedName>
        <fullName evidence="5">Kelch domain containing 7A</fullName>
    </submittedName>
</protein>
<dbReference type="AlphaFoldDB" id="A0A8C5PGC9"/>
<feature type="compositionally biased region" description="Basic and acidic residues" evidence="3">
    <location>
        <begin position="152"/>
        <end position="162"/>
    </location>
</feature>
<dbReference type="Ensembl" id="ENSLLET00000021908.1">
    <property type="protein sequence ID" value="ENSLLEP00000021092.1"/>
    <property type="gene ID" value="ENSLLEG00000013353.1"/>
</dbReference>
<dbReference type="Pfam" id="PF01344">
    <property type="entry name" value="Kelch_1"/>
    <property type="match status" value="1"/>
</dbReference>
<proteinExistence type="predicted"/>
<dbReference type="Proteomes" id="UP000694569">
    <property type="component" value="Unplaced"/>
</dbReference>
<dbReference type="OrthoDB" id="45365at2759"/>
<reference evidence="5" key="2">
    <citation type="submission" date="2025-09" db="UniProtKB">
        <authorList>
            <consortium name="Ensembl"/>
        </authorList>
    </citation>
    <scope>IDENTIFICATION</scope>
</reference>
<feature type="compositionally biased region" description="Polar residues" evidence="3">
    <location>
        <begin position="337"/>
        <end position="348"/>
    </location>
</feature>
<dbReference type="InterPro" id="IPR015915">
    <property type="entry name" value="Kelch-typ_b-propeller"/>
</dbReference>
<feature type="compositionally biased region" description="Polar residues" evidence="3">
    <location>
        <begin position="357"/>
        <end position="370"/>
    </location>
</feature>